<protein>
    <submittedName>
        <fullName evidence="2">Uncharacterized protein</fullName>
    </submittedName>
</protein>
<accession>A0A5A7RC53</accession>
<organism evidence="2 3">
    <name type="scientific">Striga asiatica</name>
    <name type="common">Asiatic witchweed</name>
    <name type="synonym">Buchnera asiatica</name>
    <dbReference type="NCBI Taxonomy" id="4170"/>
    <lineage>
        <taxon>Eukaryota</taxon>
        <taxon>Viridiplantae</taxon>
        <taxon>Streptophyta</taxon>
        <taxon>Embryophyta</taxon>
        <taxon>Tracheophyta</taxon>
        <taxon>Spermatophyta</taxon>
        <taxon>Magnoliopsida</taxon>
        <taxon>eudicotyledons</taxon>
        <taxon>Gunneridae</taxon>
        <taxon>Pentapetalae</taxon>
        <taxon>asterids</taxon>
        <taxon>lamiids</taxon>
        <taxon>Lamiales</taxon>
        <taxon>Orobanchaceae</taxon>
        <taxon>Buchnereae</taxon>
        <taxon>Striga</taxon>
    </lineage>
</organism>
<comment type="caution">
    <text evidence="2">The sequence shown here is derived from an EMBL/GenBank/DDBJ whole genome shotgun (WGS) entry which is preliminary data.</text>
</comment>
<name>A0A5A7RC53_STRAF</name>
<sequence length="119" mass="12754">MVRIKQQAFKSRSPPKTDESPPALPPKSPPVSPSDAAKTPLATPLSLSRPETEPNPVNPSPSAAAQSSPPKSPPATPSTATQKRARSHQTNPRPLQPSHRLTIPRCQSPEPEPHRRTCA</sequence>
<evidence type="ECO:0000313" key="3">
    <source>
        <dbReference type="Proteomes" id="UP000325081"/>
    </source>
</evidence>
<keyword evidence="3" id="KW-1185">Reference proteome</keyword>
<dbReference type="AlphaFoldDB" id="A0A5A7RC53"/>
<feature type="region of interest" description="Disordered" evidence="1">
    <location>
        <begin position="1"/>
        <end position="119"/>
    </location>
</feature>
<dbReference type="EMBL" id="BKCP01011625">
    <property type="protein sequence ID" value="GER54900.1"/>
    <property type="molecule type" value="Genomic_DNA"/>
</dbReference>
<feature type="compositionally biased region" description="Pro residues" evidence="1">
    <location>
        <begin position="22"/>
        <end position="32"/>
    </location>
</feature>
<dbReference type="Proteomes" id="UP000325081">
    <property type="component" value="Unassembled WGS sequence"/>
</dbReference>
<proteinExistence type="predicted"/>
<evidence type="ECO:0000256" key="1">
    <source>
        <dbReference type="SAM" id="MobiDB-lite"/>
    </source>
</evidence>
<evidence type="ECO:0000313" key="2">
    <source>
        <dbReference type="EMBL" id="GER54900.1"/>
    </source>
</evidence>
<reference evidence="3" key="1">
    <citation type="journal article" date="2019" name="Curr. Biol.">
        <title>Genome Sequence of Striga asiatica Provides Insight into the Evolution of Plant Parasitism.</title>
        <authorList>
            <person name="Yoshida S."/>
            <person name="Kim S."/>
            <person name="Wafula E.K."/>
            <person name="Tanskanen J."/>
            <person name="Kim Y.M."/>
            <person name="Honaas L."/>
            <person name="Yang Z."/>
            <person name="Spallek T."/>
            <person name="Conn C.E."/>
            <person name="Ichihashi Y."/>
            <person name="Cheong K."/>
            <person name="Cui S."/>
            <person name="Der J.P."/>
            <person name="Gundlach H."/>
            <person name="Jiao Y."/>
            <person name="Hori C."/>
            <person name="Ishida J.K."/>
            <person name="Kasahara H."/>
            <person name="Kiba T."/>
            <person name="Kim M.S."/>
            <person name="Koo N."/>
            <person name="Laohavisit A."/>
            <person name="Lee Y.H."/>
            <person name="Lumba S."/>
            <person name="McCourt P."/>
            <person name="Mortimer J.C."/>
            <person name="Mutuku J.M."/>
            <person name="Nomura T."/>
            <person name="Sasaki-Sekimoto Y."/>
            <person name="Seto Y."/>
            <person name="Wang Y."/>
            <person name="Wakatake T."/>
            <person name="Sakakibara H."/>
            <person name="Demura T."/>
            <person name="Yamaguchi S."/>
            <person name="Yoneyama K."/>
            <person name="Manabe R.I."/>
            <person name="Nelson D.C."/>
            <person name="Schulman A.H."/>
            <person name="Timko M.P."/>
            <person name="dePamphilis C.W."/>
            <person name="Choi D."/>
            <person name="Shirasu K."/>
        </authorList>
    </citation>
    <scope>NUCLEOTIDE SEQUENCE [LARGE SCALE GENOMIC DNA]</scope>
    <source>
        <strain evidence="3">cv. UVA1</strain>
    </source>
</reference>
<gene>
    <name evidence="2" type="ORF">STAS_32538</name>
</gene>
<feature type="compositionally biased region" description="Low complexity" evidence="1">
    <location>
        <begin position="60"/>
        <end position="69"/>
    </location>
</feature>